<dbReference type="EMBL" id="JANJQO010000246">
    <property type="protein sequence ID" value="KAJ2979864.1"/>
    <property type="molecule type" value="Genomic_DNA"/>
</dbReference>
<protein>
    <submittedName>
        <fullName evidence="1">Uncharacterized protein</fullName>
    </submittedName>
</protein>
<organism evidence="1 2">
    <name type="scientific">Zarea fungicola</name>
    <dbReference type="NCBI Taxonomy" id="93591"/>
    <lineage>
        <taxon>Eukaryota</taxon>
        <taxon>Fungi</taxon>
        <taxon>Dikarya</taxon>
        <taxon>Ascomycota</taxon>
        <taxon>Pezizomycotina</taxon>
        <taxon>Sordariomycetes</taxon>
        <taxon>Hypocreomycetidae</taxon>
        <taxon>Hypocreales</taxon>
        <taxon>Cordycipitaceae</taxon>
        <taxon>Zarea</taxon>
    </lineage>
</organism>
<keyword evidence="2" id="KW-1185">Reference proteome</keyword>
<comment type="caution">
    <text evidence="1">The sequence shown here is derived from an EMBL/GenBank/DDBJ whole genome shotgun (WGS) entry which is preliminary data.</text>
</comment>
<sequence>MSETAEQPAPQRSPEPRSSSVLLSHISLGVSSYDQSRQFYNAVLATIGGSCVYDSAKTRTLGYGLASTPHLEALNLFEVQGAMGFGPGVHLAFNAPSRQAVVDFWEVAMSDGGYDEGKWGLRKDYGDNYYAAFVRDPDGHKLEAVFQGSE</sequence>
<accession>A0ACC1NLS6</accession>
<proteinExistence type="predicted"/>
<name>A0ACC1NLS6_9HYPO</name>
<evidence type="ECO:0000313" key="2">
    <source>
        <dbReference type="Proteomes" id="UP001143910"/>
    </source>
</evidence>
<gene>
    <name evidence="1" type="ORF">NQ176_g2990</name>
</gene>
<dbReference type="Proteomes" id="UP001143910">
    <property type="component" value="Unassembled WGS sequence"/>
</dbReference>
<evidence type="ECO:0000313" key="1">
    <source>
        <dbReference type="EMBL" id="KAJ2979864.1"/>
    </source>
</evidence>
<reference evidence="1" key="1">
    <citation type="submission" date="2022-08" db="EMBL/GenBank/DDBJ databases">
        <title>Genome Sequence of Lecanicillium fungicola.</title>
        <authorList>
            <person name="Buettner E."/>
        </authorList>
    </citation>
    <scope>NUCLEOTIDE SEQUENCE</scope>
    <source>
        <strain evidence="1">Babe33</strain>
    </source>
</reference>